<protein>
    <submittedName>
        <fullName evidence="3">SDR family oxidoreductase</fullName>
    </submittedName>
</protein>
<keyword evidence="4" id="KW-1185">Reference proteome</keyword>
<dbReference type="GO" id="GO:0016491">
    <property type="term" value="F:oxidoreductase activity"/>
    <property type="evidence" value="ECO:0007669"/>
    <property type="project" value="UniProtKB-KW"/>
</dbReference>
<reference evidence="3" key="1">
    <citation type="submission" date="2021-04" db="EMBL/GenBank/DDBJ databases">
        <authorList>
            <person name="Zhang D.-C."/>
        </authorList>
    </citation>
    <scope>NUCLEOTIDE SEQUENCE</scope>
    <source>
        <strain evidence="3">CGMCC 1.15697</strain>
    </source>
</reference>
<dbReference type="PANTHER" id="PTHR24321">
    <property type="entry name" value="DEHYDROGENASES, SHORT CHAIN"/>
    <property type="match status" value="1"/>
</dbReference>
<dbReference type="Pfam" id="PF13561">
    <property type="entry name" value="adh_short_C2"/>
    <property type="match status" value="1"/>
</dbReference>
<dbReference type="InterPro" id="IPR002347">
    <property type="entry name" value="SDR_fam"/>
</dbReference>
<dbReference type="Gene3D" id="3.40.50.720">
    <property type="entry name" value="NAD(P)-binding Rossmann-like Domain"/>
    <property type="match status" value="1"/>
</dbReference>
<gene>
    <name evidence="3" type="ORF">KAJ83_15310</name>
</gene>
<comment type="caution">
    <text evidence="3">The sequence shown here is derived from an EMBL/GenBank/DDBJ whole genome shotgun (WGS) entry which is preliminary data.</text>
</comment>
<evidence type="ECO:0000313" key="4">
    <source>
        <dbReference type="Proteomes" id="UP000672602"/>
    </source>
</evidence>
<dbReference type="AlphaFoldDB" id="A0A8J7S455"/>
<comment type="similarity">
    <text evidence="1">Belongs to the short-chain dehydrogenases/reductases (SDR) family.</text>
</comment>
<keyword evidence="2" id="KW-0560">Oxidoreductase</keyword>
<dbReference type="InterPro" id="IPR036291">
    <property type="entry name" value="NAD(P)-bd_dom_sf"/>
</dbReference>
<name>A0A8J7S455_9PROT</name>
<sequence length="254" mass="25398">MGDLNSRDGGKAGVALVTGGAGDLGRAVVARLARAGFAVAIADLDSAGAEDALRAVRALDGRGLAPCVDVADADSFTACIDRVEGELGPVTLLVNNAGLEGDVAAFSDYSADVFDRVMAVNARGVFLGTKLALSRMMPRGAGCIVNVASTSAIRGRAGLAGYVASKHAVLGLTRVAALDAAGSGVRVNAVLPGPIEGRMIRSLEEKAGGGIARAGRASRAMPEDVASGVAFLASDEARHINGEALVIDGGATVM</sequence>
<evidence type="ECO:0000256" key="2">
    <source>
        <dbReference type="ARBA" id="ARBA00023002"/>
    </source>
</evidence>
<dbReference type="Proteomes" id="UP000672602">
    <property type="component" value="Unassembled WGS sequence"/>
</dbReference>
<dbReference type="PROSITE" id="PS00061">
    <property type="entry name" value="ADH_SHORT"/>
    <property type="match status" value="1"/>
</dbReference>
<dbReference type="InterPro" id="IPR020904">
    <property type="entry name" value="Sc_DH/Rdtase_CS"/>
</dbReference>
<evidence type="ECO:0000313" key="3">
    <source>
        <dbReference type="EMBL" id="MBP5858389.1"/>
    </source>
</evidence>
<dbReference type="RefSeq" id="WP_210682970.1">
    <property type="nucleotide sequence ID" value="NZ_JAGMWN010000007.1"/>
</dbReference>
<dbReference type="FunFam" id="3.40.50.720:FF:000084">
    <property type="entry name" value="Short-chain dehydrogenase reductase"/>
    <property type="match status" value="1"/>
</dbReference>
<dbReference type="PRINTS" id="PR00081">
    <property type="entry name" value="GDHRDH"/>
</dbReference>
<organism evidence="3 4">
    <name type="scientific">Marivibrio halodurans</name>
    <dbReference type="NCBI Taxonomy" id="2039722"/>
    <lineage>
        <taxon>Bacteria</taxon>
        <taxon>Pseudomonadati</taxon>
        <taxon>Pseudomonadota</taxon>
        <taxon>Alphaproteobacteria</taxon>
        <taxon>Rhodospirillales</taxon>
        <taxon>Rhodospirillaceae</taxon>
        <taxon>Marivibrio</taxon>
    </lineage>
</organism>
<proteinExistence type="inferred from homology"/>
<dbReference type="SUPFAM" id="SSF51735">
    <property type="entry name" value="NAD(P)-binding Rossmann-fold domains"/>
    <property type="match status" value="1"/>
</dbReference>
<evidence type="ECO:0000256" key="1">
    <source>
        <dbReference type="ARBA" id="ARBA00006484"/>
    </source>
</evidence>
<dbReference type="EMBL" id="JAGMWN010000007">
    <property type="protein sequence ID" value="MBP5858389.1"/>
    <property type="molecule type" value="Genomic_DNA"/>
</dbReference>
<accession>A0A8J7S455</accession>
<dbReference type="PANTHER" id="PTHR24321:SF8">
    <property type="entry name" value="ESTRADIOL 17-BETA-DEHYDROGENASE 8-RELATED"/>
    <property type="match status" value="1"/>
</dbReference>
<dbReference type="PRINTS" id="PR00080">
    <property type="entry name" value="SDRFAMILY"/>
</dbReference>